<feature type="domain" description="YetF C-terminal" evidence="8">
    <location>
        <begin position="98"/>
        <end position="163"/>
    </location>
</feature>
<evidence type="ECO:0000256" key="7">
    <source>
        <dbReference type="SAM" id="Phobius"/>
    </source>
</evidence>
<protein>
    <submittedName>
        <fullName evidence="9">DUF421 domain-containing protein</fullName>
    </submittedName>
</protein>
<feature type="transmembrane region" description="Helical" evidence="7">
    <location>
        <begin position="75"/>
        <end position="92"/>
    </location>
</feature>
<keyword evidence="5 7" id="KW-1133">Transmembrane helix</keyword>
<dbReference type="InterPro" id="IPR007353">
    <property type="entry name" value="DUF421"/>
</dbReference>
<evidence type="ECO:0000256" key="6">
    <source>
        <dbReference type="ARBA" id="ARBA00023136"/>
    </source>
</evidence>
<evidence type="ECO:0000256" key="1">
    <source>
        <dbReference type="ARBA" id="ARBA00004651"/>
    </source>
</evidence>
<dbReference type="RefSeq" id="WP_378986267.1">
    <property type="nucleotide sequence ID" value="NZ_JBHSBW010000013.1"/>
</dbReference>
<keyword evidence="3" id="KW-1003">Cell membrane</keyword>
<sequence>MLLQIDYQNVFLKDLDFSLATEIGIRTIIMFILVLIFLRSTGKKGVRQLSIFEVAIIIALGSAAGDPMFNSEFAIVPSLIVFIFILGTYRLITYLASKSQTIENLLEGEPIYIIEDGIFTLKKEGDANFAKDEFFAEMRAQNIEHVGQVRTALLESNGQVSFLFYPIDEHQPGLPIYPKAFSKRSEDITIAGEYACTHCAKVEHLSVSSTCKRCGKKEWVLAINSKREN</sequence>
<dbReference type="Proteomes" id="UP001595789">
    <property type="component" value="Unassembled WGS sequence"/>
</dbReference>
<feature type="transmembrane region" description="Helical" evidence="7">
    <location>
        <begin position="17"/>
        <end position="38"/>
    </location>
</feature>
<evidence type="ECO:0000256" key="2">
    <source>
        <dbReference type="ARBA" id="ARBA00006448"/>
    </source>
</evidence>
<keyword evidence="10" id="KW-1185">Reference proteome</keyword>
<evidence type="ECO:0000256" key="3">
    <source>
        <dbReference type="ARBA" id="ARBA00022475"/>
    </source>
</evidence>
<keyword evidence="6 7" id="KW-0472">Membrane</keyword>
<reference evidence="10" key="1">
    <citation type="journal article" date="2019" name="Int. J. Syst. Evol. Microbiol.">
        <title>The Global Catalogue of Microorganisms (GCM) 10K type strain sequencing project: providing services to taxonomists for standard genome sequencing and annotation.</title>
        <authorList>
            <consortium name="The Broad Institute Genomics Platform"/>
            <consortium name="The Broad Institute Genome Sequencing Center for Infectious Disease"/>
            <person name="Wu L."/>
            <person name="Ma J."/>
        </authorList>
    </citation>
    <scope>NUCLEOTIDE SEQUENCE [LARGE SCALE GENOMIC DNA]</scope>
    <source>
        <strain evidence="10">CCM 8691</strain>
    </source>
</reference>
<comment type="subcellular location">
    <subcellularLocation>
        <location evidence="1">Cell membrane</location>
        <topology evidence="1">Multi-pass membrane protein</topology>
    </subcellularLocation>
</comment>
<dbReference type="Pfam" id="PF04239">
    <property type="entry name" value="DUF421"/>
    <property type="match status" value="1"/>
</dbReference>
<proteinExistence type="inferred from homology"/>
<evidence type="ECO:0000259" key="8">
    <source>
        <dbReference type="Pfam" id="PF04239"/>
    </source>
</evidence>
<evidence type="ECO:0000256" key="4">
    <source>
        <dbReference type="ARBA" id="ARBA00022692"/>
    </source>
</evidence>
<evidence type="ECO:0000313" key="10">
    <source>
        <dbReference type="Proteomes" id="UP001595789"/>
    </source>
</evidence>
<dbReference type="InterPro" id="IPR023090">
    <property type="entry name" value="UPF0702_alpha/beta_dom_sf"/>
</dbReference>
<gene>
    <name evidence="9" type="ORF">ACFOWA_14285</name>
</gene>
<name>A0ABV8PB10_9SPHI</name>
<dbReference type="EMBL" id="JBHSBW010000013">
    <property type="protein sequence ID" value="MFC4212363.1"/>
    <property type="molecule type" value="Genomic_DNA"/>
</dbReference>
<dbReference type="PANTHER" id="PTHR34582">
    <property type="entry name" value="UPF0702 TRANSMEMBRANE PROTEIN YCAP"/>
    <property type="match status" value="1"/>
</dbReference>
<keyword evidence="4 7" id="KW-0812">Transmembrane</keyword>
<feature type="transmembrane region" description="Helical" evidence="7">
    <location>
        <begin position="50"/>
        <end position="69"/>
    </location>
</feature>
<organism evidence="9 10">
    <name type="scientific">Pedobacter lithocola</name>
    <dbReference type="NCBI Taxonomy" id="1908239"/>
    <lineage>
        <taxon>Bacteria</taxon>
        <taxon>Pseudomonadati</taxon>
        <taxon>Bacteroidota</taxon>
        <taxon>Sphingobacteriia</taxon>
        <taxon>Sphingobacteriales</taxon>
        <taxon>Sphingobacteriaceae</taxon>
        <taxon>Pedobacter</taxon>
    </lineage>
</organism>
<dbReference type="PANTHER" id="PTHR34582:SF6">
    <property type="entry name" value="UPF0702 TRANSMEMBRANE PROTEIN YCAP"/>
    <property type="match status" value="1"/>
</dbReference>
<dbReference type="Gene3D" id="3.30.240.20">
    <property type="entry name" value="bsu07140 like domains"/>
    <property type="match status" value="1"/>
</dbReference>
<evidence type="ECO:0000313" key="9">
    <source>
        <dbReference type="EMBL" id="MFC4212363.1"/>
    </source>
</evidence>
<comment type="caution">
    <text evidence="9">The sequence shown here is derived from an EMBL/GenBank/DDBJ whole genome shotgun (WGS) entry which is preliminary data.</text>
</comment>
<comment type="similarity">
    <text evidence="2">Belongs to the UPF0702 family.</text>
</comment>
<accession>A0ABV8PB10</accession>
<evidence type="ECO:0000256" key="5">
    <source>
        <dbReference type="ARBA" id="ARBA00022989"/>
    </source>
</evidence>